<dbReference type="EMBL" id="NBCO01000029">
    <property type="protein sequence ID" value="ORC86234.1"/>
    <property type="molecule type" value="Genomic_DNA"/>
</dbReference>
<feature type="compositionally biased region" description="Basic and acidic residues" evidence="1">
    <location>
        <begin position="644"/>
        <end position="711"/>
    </location>
</feature>
<feature type="domain" description="C2" evidence="2">
    <location>
        <begin position="107"/>
        <end position="226"/>
    </location>
</feature>
<evidence type="ECO:0000313" key="4">
    <source>
        <dbReference type="Proteomes" id="UP000192257"/>
    </source>
</evidence>
<dbReference type="SUPFAM" id="SSF49562">
    <property type="entry name" value="C2 domain (Calcium/lipid-binding domain, CaLB)"/>
    <property type="match status" value="1"/>
</dbReference>
<organism evidence="3 4">
    <name type="scientific">Trypanosoma theileri</name>
    <dbReference type="NCBI Taxonomy" id="67003"/>
    <lineage>
        <taxon>Eukaryota</taxon>
        <taxon>Discoba</taxon>
        <taxon>Euglenozoa</taxon>
        <taxon>Kinetoplastea</taxon>
        <taxon>Metakinetoplastina</taxon>
        <taxon>Trypanosomatida</taxon>
        <taxon>Trypanosomatidae</taxon>
        <taxon>Trypanosoma</taxon>
    </lineage>
</organism>
<dbReference type="Gene3D" id="2.60.40.150">
    <property type="entry name" value="C2 domain"/>
    <property type="match status" value="1"/>
</dbReference>
<dbReference type="InterPro" id="IPR000008">
    <property type="entry name" value="C2_dom"/>
</dbReference>
<dbReference type="OrthoDB" id="265720at2759"/>
<dbReference type="RefSeq" id="XP_028880300.1">
    <property type="nucleotide sequence ID" value="XM_029028273.1"/>
</dbReference>
<feature type="region of interest" description="Disordered" evidence="1">
    <location>
        <begin position="574"/>
        <end position="711"/>
    </location>
</feature>
<dbReference type="InterPro" id="IPR035892">
    <property type="entry name" value="C2_domain_sf"/>
</dbReference>
<gene>
    <name evidence="3" type="ORF">TM35_000291160</name>
</gene>
<evidence type="ECO:0000313" key="3">
    <source>
        <dbReference type="EMBL" id="ORC86234.1"/>
    </source>
</evidence>
<keyword evidence="4" id="KW-1185">Reference proteome</keyword>
<evidence type="ECO:0000259" key="2">
    <source>
        <dbReference type="PROSITE" id="PS50004"/>
    </source>
</evidence>
<dbReference type="CDD" id="cd00030">
    <property type="entry name" value="C2"/>
    <property type="match status" value="1"/>
</dbReference>
<dbReference type="Proteomes" id="UP000192257">
    <property type="component" value="Unassembled WGS sequence"/>
</dbReference>
<dbReference type="Pfam" id="PF00168">
    <property type="entry name" value="C2"/>
    <property type="match status" value="1"/>
</dbReference>
<name>A0A1X0NNE4_9TRYP</name>
<comment type="caution">
    <text evidence="3">The sequence shown here is derived from an EMBL/GenBank/DDBJ whole genome shotgun (WGS) entry which is preliminary data.</text>
</comment>
<dbReference type="GeneID" id="39988053"/>
<dbReference type="STRING" id="67003.A0A1X0NNE4"/>
<dbReference type="PROSITE" id="PS50004">
    <property type="entry name" value="C2"/>
    <property type="match status" value="1"/>
</dbReference>
<evidence type="ECO:0000256" key="1">
    <source>
        <dbReference type="SAM" id="MobiDB-lite"/>
    </source>
</evidence>
<accession>A0A1X0NNE4</accession>
<feature type="compositionally biased region" description="Basic and acidic residues" evidence="1">
    <location>
        <begin position="616"/>
        <end position="636"/>
    </location>
</feature>
<dbReference type="VEuPathDB" id="TriTrypDB:TM35_000291160"/>
<proteinExistence type="predicted"/>
<feature type="compositionally biased region" description="Basic and acidic residues" evidence="1">
    <location>
        <begin position="592"/>
        <end position="602"/>
    </location>
</feature>
<reference evidence="3 4" key="1">
    <citation type="submission" date="2017-03" db="EMBL/GenBank/DDBJ databases">
        <title>An alternative strategy for trypanosome survival in the mammalian bloodstream revealed through genome and transcriptome analysis of the ubiquitous bovine parasite Trypanosoma (Megatrypanum) theileri.</title>
        <authorList>
            <person name="Kelly S."/>
            <person name="Ivens A."/>
            <person name="Mott A."/>
            <person name="O'Neill E."/>
            <person name="Emms D."/>
            <person name="Macleod O."/>
            <person name="Voorheis P."/>
            <person name="Matthews J."/>
            <person name="Matthews K."/>
            <person name="Carrington M."/>
        </authorList>
    </citation>
    <scope>NUCLEOTIDE SEQUENCE [LARGE SCALE GENOMIC DNA]</scope>
    <source>
        <strain evidence="3">Edinburgh</strain>
    </source>
</reference>
<dbReference type="AlphaFoldDB" id="A0A1X0NNE4"/>
<feature type="non-terminal residue" evidence="3">
    <location>
        <position position="711"/>
    </location>
</feature>
<protein>
    <recommendedName>
        <fullName evidence="2">C2 domain-containing protein</fullName>
    </recommendedName>
</protein>
<sequence>MSLFGPPLPHEDDTATSLIRREGYPPIGSYDQMPQVYECPCCSAISPTQERDHLLRTAKEEKELERRRLMQLDIFEERAKPISSGISKPRTMDIHREPEDGLLDQPSVPPPPKTLDELRKMQREANRTRLIVTVHQGKGINVDPRDPVSVIVRCGAFEGQTAKVPRGKGATCTWEELFEFPYPNDEEPLEVLVIDDALPTSQDHVFGGIVVPPYALRNRTHGDEEMLPVCPEGEMHCSYGRMKETPMGAVIVSWYVKQDGQEVDEDVEGKKNLEGPVDCVFVVHRIFQYTDNGTVPFNGGVLCVLRDSEDNCSESALYVPSGSGAMSTSPYYTKEGYNYLPDSPAQMMQLITIKKLGHILVCVPKNEEVSEEDEELVVVGAVPLDFEKLYHKGSAVLLVESKVKEDVLWGEITLEWQLTPHAEVQKFLEESRQAAIAAADLEAVKRAAGERTGPSESLFVTVVHGLYLRHRDGEPLREAQACVFAGDMEGLTYVAPNVLDEETGDHIVTWNQEVRFIEIDGGQSVIDVHVLHEKQTISSGRFELVEDNGHVVVKVYDPYDETCEQGEIVISYTRVRSTEDVAPDNNGDDDGDCSHSGEHKDEDDQENGHGNGYTNGDRDMLESDNGDHPGQRHASEEQYGDELSSDKHATEEQQRSGDDESFKGRGSDGVARGKDGSEEKYGDELSSDKHATEEQQRSGDDESFKGRGSDG</sequence>